<dbReference type="InterPro" id="IPR036612">
    <property type="entry name" value="KH_dom_type_1_sf"/>
</dbReference>
<dbReference type="PANTHER" id="PTHR11208">
    <property type="entry name" value="RNA-BINDING PROTEIN RELATED"/>
    <property type="match status" value="1"/>
</dbReference>
<evidence type="ECO:0000259" key="3">
    <source>
        <dbReference type="Pfam" id="PF22675"/>
    </source>
</evidence>
<dbReference type="Gene3D" id="3.30.1370.10">
    <property type="entry name" value="K Homology domain, type 1"/>
    <property type="match status" value="1"/>
</dbReference>
<keyword evidence="1" id="KW-0694">RNA-binding</keyword>
<sequence>MNPFKIELLKQEIGRVHKPESGDDSQRKDNQIVVYAGKKIRLKVKVYIPVDEHPKFNFVGKLLGPKGSSLQQLQEATQTGMAILGRGSMRDKEMEERERRITEPR</sequence>
<evidence type="ECO:0000256" key="2">
    <source>
        <dbReference type="SAM" id="MobiDB-lite"/>
    </source>
</evidence>
<dbReference type="AlphaFoldDB" id="A0A8X6FSM7"/>
<dbReference type="GO" id="GO:0003729">
    <property type="term" value="F:mRNA binding"/>
    <property type="evidence" value="ECO:0007669"/>
    <property type="project" value="TreeGrafter"/>
</dbReference>
<protein>
    <submittedName>
        <fullName evidence="4">KH domain-containing, RNA-binding, signal transduction-associated protein 1</fullName>
    </submittedName>
</protein>
<dbReference type="SUPFAM" id="SSF54791">
    <property type="entry name" value="Eukaryotic type KH-domain (KH-domain type I)"/>
    <property type="match status" value="1"/>
</dbReference>
<dbReference type="GO" id="GO:0005634">
    <property type="term" value="C:nucleus"/>
    <property type="evidence" value="ECO:0007669"/>
    <property type="project" value="TreeGrafter"/>
</dbReference>
<evidence type="ECO:0000313" key="4">
    <source>
        <dbReference type="EMBL" id="GFQ66313.1"/>
    </source>
</evidence>
<feature type="domain" description="KHDC4/BBP-like KH-domain type I" evidence="3">
    <location>
        <begin position="52"/>
        <end position="98"/>
    </location>
</feature>
<name>A0A8X6FSM7_TRICU</name>
<reference evidence="4" key="1">
    <citation type="submission" date="2020-07" db="EMBL/GenBank/DDBJ databases">
        <title>Multicomponent nature underlies the extraordinary mechanical properties of spider dragline silk.</title>
        <authorList>
            <person name="Kono N."/>
            <person name="Nakamura H."/>
            <person name="Mori M."/>
            <person name="Yoshida Y."/>
            <person name="Ohtoshi R."/>
            <person name="Malay A.D."/>
            <person name="Moran D.A.P."/>
            <person name="Tomita M."/>
            <person name="Numata K."/>
            <person name="Arakawa K."/>
        </authorList>
    </citation>
    <scope>NUCLEOTIDE SEQUENCE</scope>
</reference>
<dbReference type="OrthoDB" id="6777263at2759"/>
<dbReference type="InterPro" id="IPR045071">
    <property type="entry name" value="BBP-like"/>
</dbReference>
<organism evidence="4 5">
    <name type="scientific">Trichonephila clavata</name>
    <name type="common">Joro spider</name>
    <name type="synonym">Nephila clavata</name>
    <dbReference type="NCBI Taxonomy" id="2740835"/>
    <lineage>
        <taxon>Eukaryota</taxon>
        <taxon>Metazoa</taxon>
        <taxon>Ecdysozoa</taxon>
        <taxon>Arthropoda</taxon>
        <taxon>Chelicerata</taxon>
        <taxon>Arachnida</taxon>
        <taxon>Araneae</taxon>
        <taxon>Araneomorphae</taxon>
        <taxon>Entelegynae</taxon>
        <taxon>Araneoidea</taxon>
        <taxon>Nephilidae</taxon>
        <taxon>Trichonephila</taxon>
    </lineage>
</organism>
<evidence type="ECO:0000256" key="1">
    <source>
        <dbReference type="ARBA" id="ARBA00022884"/>
    </source>
</evidence>
<evidence type="ECO:0000313" key="5">
    <source>
        <dbReference type="Proteomes" id="UP000887116"/>
    </source>
</evidence>
<dbReference type="EMBL" id="BMAO01030183">
    <property type="protein sequence ID" value="GFQ66313.1"/>
    <property type="molecule type" value="Genomic_DNA"/>
</dbReference>
<dbReference type="GO" id="GO:0000381">
    <property type="term" value="P:regulation of alternative mRNA splicing, via spliceosome"/>
    <property type="evidence" value="ECO:0007669"/>
    <property type="project" value="TreeGrafter"/>
</dbReference>
<dbReference type="PANTHER" id="PTHR11208:SF42">
    <property type="entry name" value="QUAKING RELATED 54B, ISOFORM E"/>
    <property type="match status" value="1"/>
</dbReference>
<feature type="compositionally biased region" description="Basic and acidic residues" evidence="2">
    <location>
        <begin position="88"/>
        <end position="105"/>
    </location>
</feature>
<gene>
    <name evidence="4" type="primary">Khdrbs1</name>
    <name evidence="4" type="ORF">TNCT_160561</name>
</gene>
<proteinExistence type="predicted"/>
<accession>A0A8X6FSM7</accession>
<comment type="caution">
    <text evidence="4">The sequence shown here is derived from an EMBL/GenBank/DDBJ whole genome shotgun (WGS) entry which is preliminary data.</text>
</comment>
<dbReference type="Proteomes" id="UP000887116">
    <property type="component" value="Unassembled WGS sequence"/>
</dbReference>
<keyword evidence="5" id="KW-1185">Reference proteome</keyword>
<dbReference type="InterPro" id="IPR055256">
    <property type="entry name" value="KH_1_KHDC4/BBP-like"/>
</dbReference>
<dbReference type="Pfam" id="PF22675">
    <property type="entry name" value="KH-I_KHDC4-BBP"/>
    <property type="match status" value="1"/>
</dbReference>
<feature type="region of interest" description="Disordered" evidence="2">
    <location>
        <begin position="84"/>
        <end position="105"/>
    </location>
</feature>